<feature type="compositionally biased region" description="Gly residues" evidence="9">
    <location>
        <begin position="1830"/>
        <end position="1840"/>
    </location>
</feature>
<feature type="compositionally biased region" description="Gly residues" evidence="9">
    <location>
        <begin position="1733"/>
        <end position="1752"/>
    </location>
</feature>
<feature type="compositionally biased region" description="Low complexity" evidence="9">
    <location>
        <begin position="2217"/>
        <end position="2239"/>
    </location>
</feature>
<dbReference type="PANTHER" id="PTHR13923:SF11">
    <property type="entry name" value="SECRETORY 31, ISOFORM D"/>
    <property type="match status" value="1"/>
</dbReference>
<feature type="compositionally biased region" description="Low complexity" evidence="9">
    <location>
        <begin position="2197"/>
        <end position="2210"/>
    </location>
</feature>
<feature type="region of interest" description="Disordered" evidence="9">
    <location>
        <begin position="710"/>
        <end position="1010"/>
    </location>
</feature>
<feature type="compositionally biased region" description="Polar residues" evidence="9">
    <location>
        <begin position="2111"/>
        <end position="2121"/>
    </location>
</feature>
<feature type="compositionally biased region" description="Polar residues" evidence="9">
    <location>
        <begin position="737"/>
        <end position="768"/>
    </location>
</feature>
<feature type="compositionally biased region" description="Low complexity" evidence="9">
    <location>
        <begin position="775"/>
        <end position="795"/>
    </location>
</feature>
<dbReference type="InterPro" id="IPR040251">
    <property type="entry name" value="SEC31-like"/>
</dbReference>
<feature type="compositionally biased region" description="Pro residues" evidence="9">
    <location>
        <begin position="1775"/>
        <end position="1790"/>
    </location>
</feature>
<feature type="compositionally biased region" description="Gly residues" evidence="9">
    <location>
        <begin position="1526"/>
        <end position="1536"/>
    </location>
</feature>
<dbReference type="GO" id="GO:0070971">
    <property type="term" value="C:endoplasmic reticulum exit site"/>
    <property type="evidence" value="ECO:0007669"/>
    <property type="project" value="TreeGrafter"/>
</dbReference>
<dbReference type="Proteomes" id="UP000221165">
    <property type="component" value="Unassembled WGS sequence"/>
</dbReference>
<proteinExistence type="inferred from homology"/>
<sequence length="2473" mass="258386">MYSSRLLHPHQLLFHCCGFFFSLLLSPTPASLLPSLLSSPSSVSRFLLRLSLLSVISTLSSFSVGVESFIMALKEVCRSACMAWGPSPLGSPSARCSSRIDDTGEDETSGHLSSSSSNTGTQLYLALGTMGLDPHLELACVDFSSSSPSLPIVASVCASSPFQCIAWEFQGKGGKKEDKANSAGGAGQKRSLGLLAGGMADGDVTLWDPQAILQSSSTISSGSDCANTSRNSSSLTNGGAEGSSAANTNGLLASVSVHRNQRVHCIQFNPLRPSLLAAGGSSGSVSILDVENVYDVAVYEPGNEGSANSASGGVAAPGGDECTALAWNLVVSHVLATASASGSTAIWDLKQRKTAISFSDPTHRQSRTSSIVWMPNNATQLLLAYDDDRHPVLQLWDLRNSSYPLRETVVSHDGVYGHSRGIMNACLNPLDKRMLLTSGRDNRIVCWWLEEEVLQSHTSFHSAMNHHNPGASSSGGVGGGFEVYMQQQTQEPCVQLQWAPSMPGVFAAAAPIRISVKSLGSNSMSHNNNYTLSNASATTGGESSPPSSSSWLMGPCHEKFIPCWFRRPRGLHMGFGETIAFFDSKSTSIVCSNLPTPPPPLASSLGPSTSSEAPDALSAGEEAAVLQQQSEIWREEEDRAVHQKALSLDSHLQRGDWIQACEEELSRPDLDEETRRLWQLLQRLFVQPKCSSLVEEFSISRDEAAKQAEDLLGRPLPSTLRRQQEQREAEGPREGDSSFSYSPTSVPGQAQGSQTSASPFPNTTTTSDYPGYPGYNSNNPIHPPSSTSPSPYYYSQQGNWSATAGGGVGPGGLSGGRPSPSSLYQERSVDGYGGRVSRESGEGMMLPGRLPNSMEPQRLPNGIAPSPAQPQPGYNTGQHAASAKRSEEIDPEKFFSQLGDVPSGTEESEQTKKEVEKSEEEMKVMHANQPKAQQGDEEEEEGKHLSSSPQPEKTLDGVEGESPRRASDAYQTESEVNAGVERRMEGEGMTAGENTKETVAPLGSSQDGPIDWESRAGRVVRACLLSGCIEGAVAVLQAYGDQSDALLLGAVSAGAGGIGGHGEVGNVGVHRNSHLKNTNMNSSNKTMPPGNAMGTALSSHSYTNLSAGVSHSINHPSGGRPSLPGSPALAPSNPNSSGLASMGLGTSTNDLGRAGDACTEVGSSSKGSHSIMKVVGVENGRYLWNDLVRRYVENMKDEFFRLIGWILVEDFDSLITSISLKDTREEKESEEGGKEETKRRIASGLLRSSPGDMKRRSSSITWKDAIALLCCYGQDESEVSRLCRTLGDRLIYECQDSYGAVFCYLCAGYFEGACRIWYKELQSRLEKKREGFQGGKEKTGRKMTREEDSYSLSHEDEEDINGPARGGKEEEDTRGGGEDSSVSSFSFIKKSLNAWIGEQLSTTVKRMLVLRGALSSHRDSRSPSVSTKPDEPGGIYHSQNRMGKGMAIKMMPGGGGVMKEGQQLQQGVVSGALEKDEGDGCHEFQQVCLSYASYLSEYKSLHIVAMRLLLTTISCLRWTTTSPLGGTTGGKGGGGPQLHQVHPSTSSSSSFSQMSIVGNQGGRTRYHTSMEKKDLFQGGAGGGNAGGGGMCDEGGRRSSSHTDHMAICLAACLYHAQPMLMQRHGLHLPSPCVDLRTSLSRGGVGEGEKKPTGGGEQGVGAGGISGRFSNTPSHTPGVGIGGLGGRGVAESLQQTQTQPSQQQGGGFPPRGLATGAMSHRQTQQSASSRGSVGSVGGGSGSAFGQGGGGGRYPGTFPPPSGSSHPTPGVMTPGMMMPPPPSSSSSTPPPSSLGGSSAGGPGTDPFGCSKPRGPGGQAAMMMSGHPPPAGTGSGPAPGGGMSSVSSPSSSPPSGPFGYQASGYGPPPPSRPPNAMMMASPSSSSSQSPNLSSSFAPPSTSSFSRYPPPPTPGGPSTSSGQHPSRGPSMMAMNNPSHPSSSPSSSSYPPPTPPPHSSSTQPPSLSPYPPPSSSSQQQQQTTPSSSTFPPPPSTSSSCPPPGASPYGHPSSSFLPGSTPSPPPAAAAGRPSAPPITGHGSSSYPQSSAHHSTETAETQRGPPFPPPNPLNGGSAAPPAGMMFPQEASQQEGNLPGCHAHPHQPSHPSPSIGTPIPSQGENQQGDRSGLGMIGKPQSQISQQSTHSMNSTTTTTGAGVNGGTGGGNEDVNHHLTPGGGGGAGGAAPRLMNGYHTHHNSTGNMSTMNAQQQQQSQPHPPHPSAQQSQQQPMMRTSPSPPSSSSSHALFDTGRAPAGGGGAGMSAASQPPPQMMMMGGGGSGPGMLNNSTYHSSQSLRSNSNNGSLGSGVAGENHTTHVAAYTAPTVGAQPIKPGMPVPWPIPTSAQLNSRSTKSTYAANVNIHKATEGSLDGGANGAGTPMEPEKLVYVQRVINDLLQMQTSAAAQQDLGQKMEELFSKLRAGSLSATAVERLPQLCELIEQRQYVQAQKVHAELSSTEWGANNKTWLMGLKRLLPKP</sequence>
<feature type="compositionally biased region" description="Low complexity" evidence="9">
    <location>
        <begin position="1912"/>
        <end position="1922"/>
    </location>
</feature>
<reference evidence="10 11" key="1">
    <citation type="journal article" date="2017" name="Int. J. Parasitol.">
        <title>The genome of the protozoan parasite Cystoisospora suis and a reverse vaccinology approach to identify vaccine candidates.</title>
        <authorList>
            <person name="Palmieri N."/>
            <person name="Shrestha A."/>
            <person name="Ruttkowski B."/>
            <person name="Beck T."/>
            <person name="Vogl C."/>
            <person name="Tomley F."/>
            <person name="Blake D.P."/>
            <person name="Joachim A."/>
        </authorList>
    </citation>
    <scope>NUCLEOTIDE SEQUENCE [LARGE SCALE GENOMIC DNA]</scope>
    <source>
        <strain evidence="10 11">Wien I</strain>
    </source>
</reference>
<feature type="region of interest" description="Disordered" evidence="9">
    <location>
        <begin position="1526"/>
        <end position="1553"/>
    </location>
</feature>
<feature type="region of interest" description="Disordered" evidence="9">
    <location>
        <begin position="1331"/>
        <end position="1383"/>
    </location>
</feature>
<comment type="subcellular location">
    <subcellularLocation>
        <location evidence="1">Endoplasmic reticulum</location>
    </subcellularLocation>
</comment>
<feature type="compositionally biased region" description="Low complexity" evidence="9">
    <location>
        <begin position="2139"/>
        <end position="2152"/>
    </location>
</feature>
<feature type="region of interest" description="Disordered" evidence="9">
    <location>
        <begin position="1108"/>
        <end position="1148"/>
    </location>
</feature>
<evidence type="ECO:0000256" key="9">
    <source>
        <dbReference type="SAM" id="MobiDB-lite"/>
    </source>
</evidence>
<dbReference type="PANTHER" id="PTHR13923">
    <property type="entry name" value="SEC31-RELATED PROTEIN"/>
    <property type="match status" value="1"/>
</dbReference>
<dbReference type="GO" id="GO:0090110">
    <property type="term" value="P:COPII-coated vesicle cargo loading"/>
    <property type="evidence" value="ECO:0007669"/>
    <property type="project" value="TreeGrafter"/>
</dbReference>
<feature type="region of interest" description="Disordered" evidence="9">
    <location>
        <begin position="1639"/>
        <end position="2305"/>
    </location>
</feature>
<feature type="compositionally biased region" description="Low complexity" evidence="9">
    <location>
        <begin position="1761"/>
        <end position="1774"/>
    </location>
</feature>
<dbReference type="GO" id="GO:0030127">
    <property type="term" value="C:COPII vesicle coat"/>
    <property type="evidence" value="ECO:0007669"/>
    <property type="project" value="TreeGrafter"/>
</dbReference>
<feature type="region of interest" description="Disordered" evidence="9">
    <location>
        <begin position="88"/>
        <end position="118"/>
    </location>
</feature>
<keyword evidence="8" id="KW-0653">Protein transport</keyword>
<evidence type="ECO:0000256" key="3">
    <source>
        <dbReference type="ARBA" id="ARBA00022448"/>
    </source>
</evidence>
<evidence type="ECO:0000256" key="6">
    <source>
        <dbReference type="ARBA" id="ARBA00022824"/>
    </source>
</evidence>
<dbReference type="Gene3D" id="1.25.40.980">
    <property type="match status" value="1"/>
</dbReference>
<feature type="compositionally biased region" description="Basic and acidic residues" evidence="9">
    <location>
        <begin position="1331"/>
        <end position="1348"/>
    </location>
</feature>
<feature type="compositionally biased region" description="Low complexity" evidence="9">
    <location>
        <begin position="1933"/>
        <end position="1944"/>
    </location>
</feature>
<evidence type="ECO:0000256" key="2">
    <source>
        <dbReference type="ARBA" id="ARBA00009358"/>
    </source>
</evidence>
<name>A0A2C6L4J4_9APIC</name>
<keyword evidence="7" id="KW-0931">ER-Golgi transport</keyword>
<evidence type="ECO:0000256" key="7">
    <source>
        <dbReference type="ARBA" id="ARBA00022892"/>
    </source>
</evidence>
<evidence type="ECO:0000256" key="1">
    <source>
        <dbReference type="ARBA" id="ARBA00004240"/>
    </source>
</evidence>
<dbReference type="InterPro" id="IPR001680">
    <property type="entry name" value="WD40_rpt"/>
</dbReference>
<feature type="region of interest" description="Disordered" evidence="9">
    <location>
        <begin position="599"/>
        <end position="619"/>
    </location>
</feature>
<gene>
    <name evidence="10" type="ORF">CSUI_003541</name>
</gene>
<feature type="compositionally biased region" description="Pro residues" evidence="9">
    <location>
        <begin position="1985"/>
        <end position="2000"/>
    </location>
</feature>
<dbReference type="Gene3D" id="1.20.940.10">
    <property type="entry name" value="Functional domain of the splicing factor Prp18"/>
    <property type="match status" value="1"/>
</dbReference>
<dbReference type="SUPFAM" id="SSF50978">
    <property type="entry name" value="WD40 repeat-like"/>
    <property type="match status" value="1"/>
</dbReference>
<dbReference type="SMART" id="SM00320">
    <property type="entry name" value="WD40"/>
    <property type="match status" value="5"/>
</dbReference>
<feature type="compositionally biased region" description="Gly residues" evidence="9">
    <location>
        <begin position="1678"/>
        <end position="1687"/>
    </location>
</feature>
<feature type="compositionally biased region" description="Gly residues" evidence="9">
    <location>
        <begin position="2153"/>
        <end position="2162"/>
    </location>
</feature>
<feature type="region of interest" description="Disordered" evidence="9">
    <location>
        <begin position="1079"/>
        <end position="1098"/>
    </location>
</feature>
<evidence type="ECO:0000256" key="4">
    <source>
        <dbReference type="ARBA" id="ARBA00022574"/>
    </source>
</evidence>
<dbReference type="GO" id="GO:0015031">
    <property type="term" value="P:protein transport"/>
    <property type="evidence" value="ECO:0007669"/>
    <property type="project" value="UniProtKB-KW"/>
</dbReference>
<feature type="compositionally biased region" description="Low complexity" evidence="9">
    <location>
        <begin position="1693"/>
        <end position="1702"/>
    </location>
</feature>
<feature type="compositionally biased region" description="Low complexity" evidence="9">
    <location>
        <begin position="1871"/>
        <end position="1903"/>
    </location>
</feature>
<feature type="compositionally biased region" description="Low complexity" evidence="9">
    <location>
        <begin position="1116"/>
        <end position="1138"/>
    </location>
</feature>
<protein>
    <submittedName>
        <fullName evidence="10">Wd g-beta repeat-containing</fullName>
    </submittedName>
</protein>
<feature type="compositionally biased region" description="Basic and acidic residues" evidence="9">
    <location>
        <begin position="953"/>
        <end position="967"/>
    </location>
</feature>
<feature type="compositionally biased region" description="Polar residues" evidence="9">
    <location>
        <begin position="224"/>
        <end position="237"/>
    </location>
</feature>
<feature type="compositionally biased region" description="Gly residues" evidence="9">
    <location>
        <begin position="804"/>
        <end position="815"/>
    </location>
</feature>
<feature type="compositionally biased region" description="Low complexity" evidence="9">
    <location>
        <begin position="1970"/>
        <end position="1984"/>
    </location>
</feature>
<keyword evidence="5" id="KW-0677">Repeat</keyword>
<organism evidence="10 11">
    <name type="scientific">Cystoisospora suis</name>
    <dbReference type="NCBI Taxonomy" id="483139"/>
    <lineage>
        <taxon>Eukaryota</taxon>
        <taxon>Sar</taxon>
        <taxon>Alveolata</taxon>
        <taxon>Apicomplexa</taxon>
        <taxon>Conoidasida</taxon>
        <taxon>Coccidia</taxon>
        <taxon>Eucoccidiorida</taxon>
        <taxon>Eimeriorina</taxon>
        <taxon>Sarcocystidae</taxon>
        <taxon>Cystoisospora</taxon>
    </lineage>
</organism>
<dbReference type="GeneID" id="94426948"/>
<evidence type="ECO:0000256" key="8">
    <source>
        <dbReference type="ARBA" id="ARBA00022927"/>
    </source>
</evidence>
<keyword evidence="6" id="KW-0256">Endoplasmic reticulum</keyword>
<comment type="caution">
    <text evidence="10">The sequence shown here is derived from an EMBL/GenBank/DDBJ whole genome shotgun (WGS) entry which is preliminary data.</text>
</comment>
<evidence type="ECO:0000256" key="5">
    <source>
        <dbReference type="ARBA" id="ARBA00022737"/>
    </source>
</evidence>
<dbReference type="GO" id="GO:0007029">
    <property type="term" value="P:endoplasmic reticulum organization"/>
    <property type="evidence" value="ECO:0007669"/>
    <property type="project" value="TreeGrafter"/>
</dbReference>
<accession>A0A2C6L4J4</accession>
<feature type="compositionally biased region" description="Low complexity" evidence="9">
    <location>
        <begin position="602"/>
        <end position="611"/>
    </location>
</feature>
<dbReference type="VEuPathDB" id="ToxoDB:CSUI_003541"/>
<feature type="compositionally biased region" description="Low complexity" evidence="9">
    <location>
        <begin position="2035"/>
        <end position="2046"/>
    </location>
</feature>
<feature type="region of interest" description="Disordered" evidence="9">
    <location>
        <begin position="217"/>
        <end position="242"/>
    </location>
</feature>
<dbReference type="Gene3D" id="2.130.10.10">
    <property type="entry name" value="YVTN repeat-like/Quinoprotein amine dehydrogenase"/>
    <property type="match status" value="1"/>
</dbReference>
<comment type="similarity">
    <text evidence="2">Belongs to the WD repeat SEC31 family.</text>
</comment>
<feature type="compositionally biased region" description="Low complexity" evidence="9">
    <location>
        <begin position="2287"/>
        <end position="2299"/>
    </location>
</feature>
<dbReference type="EMBL" id="MIGC01001596">
    <property type="protein sequence ID" value="PHJ22602.1"/>
    <property type="molecule type" value="Genomic_DNA"/>
</dbReference>
<keyword evidence="4" id="KW-0853">WD repeat</keyword>
<dbReference type="OrthoDB" id="542917at2759"/>
<dbReference type="Gene3D" id="1.25.40.1030">
    <property type="match status" value="1"/>
</dbReference>
<feature type="compositionally biased region" description="Low complexity" evidence="9">
    <location>
        <begin position="1544"/>
        <end position="1553"/>
    </location>
</feature>
<feature type="compositionally biased region" description="Basic and acidic residues" evidence="9">
    <location>
        <begin position="1366"/>
        <end position="1377"/>
    </location>
</feature>
<feature type="compositionally biased region" description="Basic and acidic residues" evidence="9">
    <location>
        <begin position="909"/>
        <end position="924"/>
    </location>
</feature>
<keyword evidence="11" id="KW-1185">Reference proteome</keyword>
<dbReference type="InterPro" id="IPR015943">
    <property type="entry name" value="WD40/YVTN_repeat-like_dom_sf"/>
</dbReference>
<feature type="compositionally biased region" description="Basic and acidic residues" evidence="9">
    <location>
        <begin position="884"/>
        <end position="893"/>
    </location>
</feature>
<feature type="compositionally biased region" description="Gly residues" evidence="9">
    <location>
        <begin position="1652"/>
        <end position="1665"/>
    </location>
</feature>
<dbReference type="RefSeq" id="XP_067924279.1">
    <property type="nucleotide sequence ID" value="XM_068063737.1"/>
</dbReference>
<evidence type="ECO:0000313" key="10">
    <source>
        <dbReference type="EMBL" id="PHJ22602.1"/>
    </source>
</evidence>
<feature type="region of interest" description="Disordered" evidence="9">
    <location>
        <begin position="1413"/>
        <end position="1442"/>
    </location>
</feature>
<keyword evidence="3" id="KW-0813">Transport</keyword>
<dbReference type="GO" id="GO:0005198">
    <property type="term" value="F:structural molecule activity"/>
    <property type="evidence" value="ECO:0007669"/>
    <property type="project" value="TreeGrafter"/>
</dbReference>
<feature type="compositionally biased region" description="Basic and acidic residues" evidence="9">
    <location>
        <begin position="722"/>
        <end position="736"/>
    </location>
</feature>
<dbReference type="InterPro" id="IPR036322">
    <property type="entry name" value="WD40_repeat_dom_sf"/>
</dbReference>
<evidence type="ECO:0000313" key="11">
    <source>
        <dbReference type="Proteomes" id="UP000221165"/>
    </source>
</evidence>